<protein>
    <submittedName>
        <fullName evidence="1">Uncharacterized protein</fullName>
    </submittedName>
</protein>
<keyword evidence="2" id="KW-1185">Reference proteome</keyword>
<accession>A0ACB6S3N6</accession>
<dbReference type="EMBL" id="MU006714">
    <property type="protein sequence ID" value="KAF2628270.1"/>
    <property type="molecule type" value="Genomic_DNA"/>
</dbReference>
<comment type="caution">
    <text evidence="1">The sequence shown here is derived from an EMBL/GenBank/DDBJ whole genome shotgun (WGS) entry which is preliminary data.</text>
</comment>
<proteinExistence type="predicted"/>
<name>A0ACB6S3N6_9PLEO</name>
<evidence type="ECO:0000313" key="2">
    <source>
        <dbReference type="Proteomes" id="UP000799754"/>
    </source>
</evidence>
<organism evidence="1 2">
    <name type="scientific">Macroventuria anomochaeta</name>
    <dbReference type="NCBI Taxonomy" id="301207"/>
    <lineage>
        <taxon>Eukaryota</taxon>
        <taxon>Fungi</taxon>
        <taxon>Dikarya</taxon>
        <taxon>Ascomycota</taxon>
        <taxon>Pezizomycotina</taxon>
        <taxon>Dothideomycetes</taxon>
        <taxon>Pleosporomycetidae</taxon>
        <taxon>Pleosporales</taxon>
        <taxon>Pleosporineae</taxon>
        <taxon>Didymellaceae</taxon>
        <taxon>Macroventuria</taxon>
    </lineage>
</organism>
<reference evidence="1" key="1">
    <citation type="journal article" date="2020" name="Stud. Mycol.">
        <title>101 Dothideomycetes genomes: a test case for predicting lifestyles and emergence of pathogens.</title>
        <authorList>
            <person name="Haridas S."/>
            <person name="Albert R."/>
            <person name="Binder M."/>
            <person name="Bloem J."/>
            <person name="Labutti K."/>
            <person name="Salamov A."/>
            <person name="Andreopoulos B."/>
            <person name="Baker S."/>
            <person name="Barry K."/>
            <person name="Bills G."/>
            <person name="Bluhm B."/>
            <person name="Cannon C."/>
            <person name="Castanera R."/>
            <person name="Culley D."/>
            <person name="Daum C."/>
            <person name="Ezra D."/>
            <person name="Gonzalez J."/>
            <person name="Henrissat B."/>
            <person name="Kuo A."/>
            <person name="Liang C."/>
            <person name="Lipzen A."/>
            <person name="Lutzoni F."/>
            <person name="Magnuson J."/>
            <person name="Mondo S."/>
            <person name="Nolan M."/>
            <person name="Ohm R."/>
            <person name="Pangilinan J."/>
            <person name="Park H.-J."/>
            <person name="Ramirez L."/>
            <person name="Alfaro M."/>
            <person name="Sun H."/>
            <person name="Tritt A."/>
            <person name="Yoshinaga Y."/>
            <person name="Zwiers L.-H."/>
            <person name="Turgeon B."/>
            <person name="Goodwin S."/>
            <person name="Spatafora J."/>
            <person name="Crous P."/>
            <person name="Grigoriev I."/>
        </authorList>
    </citation>
    <scope>NUCLEOTIDE SEQUENCE</scope>
    <source>
        <strain evidence="1">CBS 525.71</strain>
    </source>
</reference>
<gene>
    <name evidence="1" type="ORF">BU25DRAFT_42999</name>
</gene>
<evidence type="ECO:0000313" key="1">
    <source>
        <dbReference type="EMBL" id="KAF2628270.1"/>
    </source>
</evidence>
<dbReference type="Proteomes" id="UP000799754">
    <property type="component" value="Unassembled WGS sequence"/>
</dbReference>
<sequence length="193" mass="21933">MSRRPDVVCKYGRPTRWRGEHREAGEGGTNPAVRHCVLSQEPRQRPWSCERMMPEGFIRIHQGLVRFAISVNIFFTLMLHTRSCRLPPSDLEYTMSSRRGWCAPPAYSNTFASENAHTPMQPALNQRILLDLAVRQGRAVSYLPSAWTVTFYGQAVKLGQSYPGGDLTALTCKPRLYRLPTCESRSKSSHEHV</sequence>